<comment type="caution">
    <text evidence="2">The sequence shown here is derived from an EMBL/GenBank/DDBJ whole genome shotgun (WGS) entry which is preliminary data.</text>
</comment>
<organism evidence="2 3">
    <name type="scientific">Apatococcus lobatus</name>
    <dbReference type="NCBI Taxonomy" id="904363"/>
    <lineage>
        <taxon>Eukaryota</taxon>
        <taxon>Viridiplantae</taxon>
        <taxon>Chlorophyta</taxon>
        <taxon>core chlorophytes</taxon>
        <taxon>Trebouxiophyceae</taxon>
        <taxon>Chlorellales</taxon>
        <taxon>Chlorellaceae</taxon>
        <taxon>Apatococcus</taxon>
    </lineage>
</organism>
<accession>A0AAW1Q7S1</accession>
<evidence type="ECO:0000313" key="2">
    <source>
        <dbReference type="EMBL" id="KAK9816372.1"/>
    </source>
</evidence>
<proteinExistence type="predicted"/>
<feature type="region of interest" description="Disordered" evidence="1">
    <location>
        <begin position="36"/>
        <end position="75"/>
    </location>
</feature>
<keyword evidence="3" id="KW-1185">Reference proteome</keyword>
<evidence type="ECO:0000313" key="3">
    <source>
        <dbReference type="Proteomes" id="UP001438707"/>
    </source>
</evidence>
<sequence length="130" mass="14090">MIALKRLKISKSNLIWQQLPVWQGLAPALGWPSGSFVDPSSARHTQKDSTQAAEESSGIPAADTMSQQDAEKAEVELRKSKAAKAWAAEKVGEGRVELVQLLQLHRVAVPGGPKAGHALLDALMKWRETT</sequence>
<gene>
    <name evidence="2" type="ORF">WJX74_008295</name>
</gene>
<evidence type="ECO:0000256" key="1">
    <source>
        <dbReference type="SAM" id="MobiDB-lite"/>
    </source>
</evidence>
<reference evidence="2 3" key="1">
    <citation type="journal article" date="2024" name="Nat. Commun.">
        <title>Phylogenomics reveals the evolutionary origins of lichenization in chlorophyte algae.</title>
        <authorList>
            <person name="Puginier C."/>
            <person name="Libourel C."/>
            <person name="Otte J."/>
            <person name="Skaloud P."/>
            <person name="Haon M."/>
            <person name="Grisel S."/>
            <person name="Petersen M."/>
            <person name="Berrin J.G."/>
            <person name="Delaux P.M."/>
            <person name="Dal Grande F."/>
            <person name="Keller J."/>
        </authorList>
    </citation>
    <scope>NUCLEOTIDE SEQUENCE [LARGE SCALE GENOMIC DNA]</scope>
    <source>
        <strain evidence="2 3">SAG 2145</strain>
    </source>
</reference>
<dbReference type="Proteomes" id="UP001438707">
    <property type="component" value="Unassembled WGS sequence"/>
</dbReference>
<name>A0AAW1Q7S1_9CHLO</name>
<protein>
    <submittedName>
        <fullName evidence="2">Uncharacterized protein</fullName>
    </submittedName>
</protein>
<dbReference type="EMBL" id="JALJOS010000077">
    <property type="protein sequence ID" value="KAK9816372.1"/>
    <property type="molecule type" value="Genomic_DNA"/>
</dbReference>
<dbReference type="AlphaFoldDB" id="A0AAW1Q7S1"/>